<feature type="region of interest" description="Disordered" evidence="1">
    <location>
        <begin position="1"/>
        <end position="29"/>
    </location>
</feature>
<dbReference type="EMBL" id="BK015717">
    <property type="protein sequence ID" value="DAE21781.1"/>
    <property type="molecule type" value="Genomic_DNA"/>
</dbReference>
<name>A0A8S5QSS6_9CAUD</name>
<protein>
    <submittedName>
        <fullName evidence="2">Uncharacterized protein</fullName>
    </submittedName>
</protein>
<accession>A0A8S5QSS6</accession>
<reference evidence="2" key="1">
    <citation type="journal article" date="2021" name="Proc. Natl. Acad. Sci. U.S.A.">
        <title>A Catalog of Tens of Thousands of Viruses from Human Metagenomes Reveals Hidden Associations with Chronic Diseases.</title>
        <authorList>
            <person name="Tisza M.J."/>
            <person name="Buck C.B."/>
        </authorList>
    </citation>
    <scope>NUCLEOTIDE SEQUENCE</scope>
    <source>
        <strain evidence="2">Ct2773</strain>
    </source>
</reference>
<evidence type="ECO:0000313" key="2">
    <source>
        <dbReference type="EMBL" id="DAE21781.1"/>
    </source>
</evidence>
<proteinExistence type="predicted"/>
<organism evidence="2">
    <name type="scientific">Siphoviridae sp. ct2773</name>
    <dbReference type="NCBI Taxonomy" id="2826275"/>
    <lineage>
        <taxon>Viruses</taxon>
        <taxon>Duplodnaviria</taxon>
        <taxon>Heunggongvirae</taxon>
        <taxon>Uroviricota</taxon>
        <taxon>Caudoviricetes</taxon>
    </lineage>
</organism>
<evidence type="ECO:0000256" key="1">
    <source>
        <dbReference type="SAM" id="MobiDB-lite"/>
    </source>
</evidence>
<sequence length="29" mass="2837">MGCDGARAFASRASQGGAGRASQGRSPRA</sequence>